<sequence length="292" mass="31660">MRSRPAFPTDHTIARALAEHWQPVTEIAYLPWGFGAHHWRADSLFVTLDQLEPRHTAASLESTYASAAELAAAGLAFVCAPMPTRSGRFTVGTGAGALSVTPMLDGRSPAEDEVDKPAILAALDALHRTPPPAGLRAWAPQVGPGFAAELRARTAEPWPSGPLAEEARTALASRGDAIDRWNDRYLELAASAASRRGSWVPTHGEPHNDNQVVTPDGLRLVDWETLAVAPRERDYADLPGAPGLDPEMTELFALDWRLSELREYADWFSAPHTGNEDDVIALEGLREELGLA</sequence>
<reference evidence="1 2" key="1">
    <citation type="submission" date="2016-10" db="EMBL/GenBank/DDBJ databases">
        <authorList>
            <person name="de Groot N.N."/>
        </authorList>
    </citation>
    <scope>NUCLEOTIDE SEQUENCE [LARGE SCALE GENOMIC DNA]</scope>
    <source>
        <strain evidence="1 2">DSM 44637</strain>
    </source>
</reference>
<dbReference type="InterPro" id="IPR011009">
    <property type="entry name" value="Kinase-like_dom_sf"/>
</dbReference>
<dbReference type="EMBL" id="FOWC01000013">
    <property type="protein sequence ID" value="SFQ48545.1"/>
    <property type="molecule type" value="Genomic_DNA"/>
</dbReference>
<dbReference type="STRING" id="112413.SAMN05421854_11379"/>
<organism evidence="1 2">
    <name type="scientific">Amycolatopsis rubida</name>
    <dbReference type="NCBI Taxonomy" id="112413"/>
    <lineage>
        <taxon>Bacteria</taxon>
        <taxon>Bacillati</taxon>
        <taxon>Actinomycetota</taxon>
        <taxon>Actinomycetes</taxon>
        <taxon>Pseudonocardiales</taxon>
        <taxon>Pseudonocardiaceae</taxon>
        <taxon>Amycolatopsis</taxon>
    </lineage>
</organism>
<evidence type="ECO:0000313" key="1">
    <source>
        <dbReference type="EMBL" id="SFQ48545.1"/>
    </source>
</evidence>
<dbReference type="SUPFAM" id="SSF56112">
    <property type="entry name" value="Protein kinase-like (PK-like)"/>
    <property type="match status" value="1"/>
</dbReference>
<dbReference type="GO" id="GO:0016740">
    <property type="term" value="F:transferase activity"/>
    <property type="evidence" value="ECO:0007669"/>
    <property type="project" value="UniProtKB-KW"/>
</dbReference>
<dbReference type="Proteomes" id="UP000199137">
    <property type="component" value="Unassembled WGS sequence"/>
</dbReference>
<dbReference type="AlphaFoldDB" id="A0A1I5YWZ5"/>
<name>A0A1I5YWZ5_9PSEU</name>
<proteinExistence type="predicted"/>
<gene>
    <name evidence="1" type="ORF">SAMN05421854_11379</name>
</gene>
<evidence type="ECO:0000313" key="2">
    <source>
        <dbReference type="Proteomes" id="UP000199137"/>
    </source>
</evidence>
<dbReference type="Gene3D" id="1.10.510.10">
    <property type="entry name" value="Transferase(Phosphotransferase) domain 1"/>
    <property type="match status" value="1"/>
</dbReference>
<dbReference type="RefSeq" id="WP_093576122.1">
    <property type="nucleotide sequence ID" value="NZ_FOWC01000013.1"/>
</dbReference>
<protein>
    <submittedName>
        <fullName evidence="1">Spectinomycin phosphotransferase</fullName>
    </submittedName>
</protein>
<dbReference type="OrthoDB" id="115252at2"/>
<keyword evidence="1" id="KW-0808">Transferase</keyword>
<accession>A0A1I5YWZ5</accession>